<feature type="domain" description="C2H2-type" evidence="2">
    <location>
        <begin position="2757"/>
        <end position="2787"/>
    </location>
</feature>
<feature type="region of interest" description="Disordered" evidence="1">
    <location>
        <begin position="1278"/>
        <end position="1312"/>
    </location>
</feature>
<feature type="domain" description="C2H2-type" evidence="2">
    <location>
        <begin position="2825"/>
        <end position="2845"/>
    </location>
</feature>
<dbReference type="Proteomes" id="UP000245956">
    <property type="component" value="Unassembled WGS sequence"/>
</dbReference>
<dbReference type="Pfam" id="PF01633">
    <property type="entry name" value="Choline_kinase"/>
    <property type="match status" value="1"/>
</dbReference>
<dbReference type="PANTHER" id="PTHR42031:SF1">
    <property type="entry name" value="KEY LIME PATHOGENICITY PROTEIN"/>
    <property type="match status" value="1"/>
</dbReference>
<feature type="compositionally biased region" description="Polar residues" evidence="1">
    <location>
        <begin position="1143"/>
        <end position="1156"/>
    </location>
</feature>
<dbReference type="InterPro" id="IPR013087">
    <property type="entry name" value="Znf_C2H2_type"/>
</dbReference>
<feature type="compositionally biased region" description="Low complexity" evidence="1">
    <location>
        <begin position="1976"/>
        <end position="1989"/>
    </location>
</feature>
<evidence type="ECO:0000256" key="1">
    <source>
        <dbReference type="SAM" id="MobiDB-lite"/>
    </source>
</evidence>
<evidence type="ECO:0000313" key="3">
    <source>
        <dbReference type="EMBL" id="PWI67564.1"/>
    </source>
</evidence>
<feature type="compositionally biased region" description="Acidic residues" evidence="1">
    <location>
        <begin position="2637"/>
        <end position="2646"/>
    </location>
</feature>
<feature type="region of interest" description="Disordered" evidence="1">
    <location>
        <begin position="1473"/>
        <end position="1510"/>
    </location>
</feature>
<accession>A0A2U3DZ91</accession>
<protein>
    <recommendedName>
        <fullName evidence="2">C2H2-type domain-containing protein</fullName>
    </recommendedName>
</protein>
<feature type="region of interest" description="Disordered" evidence="1">
    <location>
        <begin position="1919"/>
        <end position="1950"/>
    </location>
</feature>
<feature type="compositionally biased region" description="Low complexity" evidence="1">
    <location>
        <begin position="1539"/>
        <end position="1551"/>
    </location>
</feature>
<evidence type="ECO:0000313" key="4">
    <source>
        <dbReference type="Proteomes" id="UP000245956"/>
    </source>
</evidence>
<feature type="region of interest" description="Disordered" evidence="1">
    <location>
        <begin position="1"/>
        <end position="24"/>
    </location>
</feature>
<feature type="domain" description="C2H2-type" evidence="2">
    <location>
        <begin position="1900"/>
        <end position="1928"/>
    </location>
</feature>
<comment type="caution">
    <text evidence="3">The sequence shown here is derived from an EMBL/GenBank/DDBJ whole genome shotgun (WGS) entry which is preliminary data.</text>
</comment>
<name>A0A2U3DZ91_PURLI</name>
<feature type="compositionally biased region" description="Pro residues" evidence="1">
    <location>
        <begin position="1484"/>
        <end position="1504"/>
    </location>
</feature>
<feature type="compositionally biased region" description="Basic residues" evidence="1">
    <location>
        <begin position="1528"/>
        <end position="1538"/>
    </location>
</feature>
<feature type="compositionally biased region" description="Basic and acidic residues" evidence="1">
    <location>
        <begin position="1416"/>
        <end position="1429"/>
    </location>
</feature>
<dbReference type="SMART" id="SM00355">
    <property type="entry name" value="ZnF_C2H2"/>
    <property type="match status" value="6"/>
</dbReference>
<dbReference type="PANTHER" id="PTHR42031">
    <property type="entry name" value="KEY LIME PATHOGENICITY PROTEIN"/>
    <property type="match status" value="1"/>
</dbReference>
<feature type="compositionally biased region" description="Basic and acidic residues" evidence="1">
    <location>
        <begin position="2465"/>
        <end position="2479"/>
    </location>
</feature>
<dbReference type="InterPro" id="IPR011009">
    <property type="entry name" value="Kinase-like_dom_sf"/>
</dbReference>
<feature type="compositionally biased region" description="Low complexity" evidence="1">
    <location>
        <begin position="2905"/>
        <end position="2914"/>
    </location>
</feature>
<feature type="domain" description="C2H2-type" evidence="2">
    <location>
        <begin position="2698"/>
        <end position="2719"/>
    </location>
</feature>
<dbReference type="SUPFAM" id="SSF56112">
    <property type="entry name" value="Protein kinase-like (PK-like)"/>
    <property type="match status" value="1"/>
</dbReference>
<reference evidence="3 4" key="1">
    <citation type="journal article" date="2016" name="Front. Microbiol.">
        <title>Genome and transcriptome sequences reveal the specific parasitism of the nematophagous Purpureocillium lilacinum 36-1.</title>
        <authorList>
            <person name="Xie J."/>
            <person name="Li S."/>
            <person name="Mo C."/>
            <person name="Xiao X."/>
            <person name="Peng D."/>
            <person name="Wang G."/>
            <person name="Xiao Y."/>
        </authorList>
    </citation>
    <scope>NUCLEOTIDE SEQUENCE [LARGE SCALE GENOMIC DNA]</scope>
    <source>
        <strain evidence="3 4">36-1</strain>
    </source>
</reference>
<feature type="compositionally biased region" description="Low complexity" evidence="1">
    <location>
        <begin position="2859"/>
        <end position="2880"/>
    </location>
</feature>
<feature type="region of interest" description="Disordered" evidence="1">
    <location>
        <begin position="1643"/>
        <end position="1680"/>
    </location>
</feature>
<dbReference type="InterPro" id="IPR057218">
    <property type="entry name" value="DUF7896"/>
</dbReference>
<dbReference type="Pfam" id="PF25438">
    <property type="entry name" value="DUF7896"/>
    <property type="match status" value="1"/>
</dbReference>
<feature type="compositionally biased region" description="Basic and acidic residues" evidence="1">
    <location>
        <begin position="2881"/>
        <end position="2894"/>
    </location>
</feature>
<feature type="region of interest" description="Disordered" evidence="1">
    <location>
        <begin position="2627"/>
        <end position="2666"/>
    </location>
</feature>
<dbReference type="Gene3D" id="3.90.1200.10">
    <property type="match status" value="1"/>
</dbReference>
<feature type="domain" description="C2H2-type" evidence="2">
    <location>
        <begin position="2521"/>
        <end position="2547"/>
    </location>
</feature>
<gene>
    <name evidence="3" type="ORF">PCL_02918</name>
</gene>
<feature type="domain" description="C2H2-type" evidence="2">
    <location>
        <begin position="2725"/>
        <end position="2752"/>
    </location>
</feature>
<dbReference type="CDD" id="cd05157">
    <property type="entry name" value="ETNK_euk"/>
    <property type="match status" value="1"/>
</dbReference>
<proteinExistence type="predicted"/>
<dbReference type="Gene3D" id="3.30.160.60">
    <property type="entry name" value="Classic Zinc Finger"/>
    <property type="match status" value="1"/>
</dbReference>
<feature type="region of interest" description="Disordered" evidence="1">
    <location>
        <begin position="29"/>
        <end position="48"/>
    </location>
</feature>
<feature type="region of interest" description="Disordered" evidence="1">
    <location>
        <begin position="1967"/>
        <end position="2029"/>
    </location>
</feature>
<feature type="region of interest" description="Disordered" evidence="1">
    <location>
        <begin position="1525"/>
        <end position="1566"/>
    </location>
</feature>
<feature type="compositionally biased region" description="Polar residues" evidence="1">
    <location>
        <begin position="11"/>
        <end position="21"/>
    </location>
</feature>
<feature type="compositionally biased region" description="Basic and acidic residues" evidence="1">
    <location>
        <begin position="1281"/>
        <end position="1301"/>
    </location>
</feature>
<feature type="region of interest" description="Disordered" evidence="1">
    <location>
        <begin position="1381"/>
        <end position="1430"/>
    </location>
</feature>
<dbReference type="EMBL" id="LCWV01000018">
    <property type="protein sequence ID" value="PWI67564.1"/>
    <property type="molecule type" value="Genomic_DNA"/>
</dbReference>
<evidence type="ECO:0000259" key="2">
    <source>
        <dbReference type="SMART" id="SM00355"/>
    </source>
</evidence>
<sequence>MGSKRSIHLMSAQSGSATQYQRRGVGALEDPWSRSMPVPPLSPGGVTPRCRETRHWRVTGPQPSPARISAWVSAPGCRAGYRRRRRPQLQPHRIASQRICAHGSSAVGCSSSHLRTHGQRAGFDSCLRLRLCGDGCDPWLQRGTRRGIPWAESTIEDFGASLAGLAEVGLARLPGRGWLACSVSTAQKFKSISRPNGRCSRPSRGVHSRRHGAWRFIVPALRPLSVPPGRRRSLTAPPLPRSISSSSAERRKSCRAPTGCGPRLAPLDPPLWEPRANRTSHCPGPPAADKKTGTVMAANKKKPRSLSQLQPGPAVRLVSQVRPAVAEREANAHTPLPGSLLSPAKQWPRRLSHGLSASFDWPTHSLHPPSSPAKLANSPLIDYCLERQQVVCLSPTSTVISTVASAPGPVTRATSSIAPVARLNQLLRAISSGNDQFVNHSSRADLQFYSQPISLPLTNPYNAAKMSPAAAIANGEHGHVRFIPQTYDNTDSRRSALKLILTLMPHWAADEAHIDFVRFTDGITNTLLKAVNRRPGQSKADMDRDAVLLRAYGNGTDVLIDREREAANHELLMRYNLAPELLARFANGMLYRFIPGAVAQPKDLADPDILSAVARRLAQWHATVPCLPGSGVKSDNSSTGAANGDADRAKIINAAPGKPFPNVWTTMQKWILALPTDTEQQRERRDRLQSELGDMIQKLSQRPGLGDNGLVFAHCDLLSANVIIHRQGNAATTVSFIDYEYGTPSPVAFDVANHFAEWAGYDCDYSAVPTQSQRLAFIREYIKSYAKLSGTAMDEEEETRKLMDEVDEFRGVPGFYWGIWSLIQATISHIDFDYANYAEERLGEYWAYKAEVDGSREASGKEMPLREKTCMQNRHAAQLIIPRTKEQARDAARLPAAQDRGLCPIAEQHSPAMLQTGDQQLRALSVQRDGTKRPFNRKTRSGNGPEDVAAIQHSAIWKTIHKPRLTLSALPLSALDLLARYEQTMIAGASACETPRSGAGFSDGRGWRRLSSWAVATPSASDVQDAGSAWHEVSPGWLEGSVMAAQLGDVWEWRKRRTRARAGGRRSRESGALVSGRGWMVCLGARVEEQRERQAGRQAYADGQGPARYTEYPALGTRVLLRYEAPTAAAAGWQELRQREHANQPSPAQPASNITLTAHDGPRCVGSSRAQAGLRLRRREVADADWGEGPARCGFAMQASARSGCASRRARSMSSSGMYGVPCVGTGTGAGAGTDMGYGKAKARQGKARHGMAWHGMAWQSHGLGHEHGCPGRARKAWQRAKMDDDKTRQDKTRRDAERARASNPRTTFRPFHPFPSLGSLPGPPGNLLGHDLRPESGLQAAVLVAGDSQTVHASVVQRKSYTGDGCPTTVSWKLNQMEARKKKVHGWRPSRSGTGQGKQGKEAADGTCNAPTQGSKDRARESRQEQLRDSVMTATAAITYYSGSSALRPAELLPCPALDACLGLRLCSSCSSAAHPPSHGSPSSPPQSPSFPSHPHPGGPAPAQPFFSCRRSDGWTDGGPCPMFMPRRWHPRTHARPRTTTTHLSTHTPVPQQPSPAQPSASRKAPAHAWWPVTWSRRLPPPPPSFQASLCPRLATTATTTSTLSDGARQHSPLWPFATVPGSQARRRFGQKTKTVRNLEPWTLRPPALSPPTCPEGVQASSNVQRPPPATAKDHQRPAVQAAPLARSARRLHFSSHSCRDEKPCHEWHDESAVSTDTAVSIAMSAPDAHGDIDRAIRQLLDQQADIQSRLAVLAAAKHGFDLPRELDMLRHKHRVLQAVVDHHGTPRLTSCRLGAVFLPCPCLLTPDPPPSGLPPRLPVLSQMEEARALQYHCECLEATCLQHQVDAAKQLRQSYADAPAGFVEWLDRHMDLHDRSLRTISQLQGGYYPQTSTLASPFKCPDAHCIHYVYGFPSQPERDAHAQQAHKPHLKRDSGFSMGNSPPLPLSEHPALRIETFQASASQLAYSHPGRQGSSSFSLPPLSLPPQSREDRGLSLAANAYDDGRRGTRRSSGASEGESLLPPLKKAKLSQPRLESIGELQLLRDKGPCLRCAVTRKECDDGQPCSNCANGPPYQRDAFWADVGCFRESVVSFADTFLPAPLSPRQTRTPITSPLAQRRSVNEYLKNNYSFEPAVADVVTNNLDFEDGFWWSAQVDAAYAADDSTSGYNRDASSYAPPILSTLVNRWLIIQTSHDLPRLLKASGGLSVSRDEEERTFPALYNAKLLLREAVVYGVLQPHSPLRFNFHDPRQSPPENADLDEHARLLQECLVRFLKSVESLVSHSFAADPSTTMANFMAMCIFSAVRTLFLDFSRSPANPQHPHSAGPESDEAVHARYKALVALYASRCPMLEDISHNGLTEHEGSLLREVSEVLHRASWDEDRIASSADFLMKLGDGAVRTRSGPLGFLQRRWPDGLPWESWPAPVLQTVQGPRRSAPAVPNLATLQPWGHVTQDDSAVMRPNDSDLRPTSETDRERMRRHTVGESPVYPRSAEPYLHSPGSPSRFRVPPYPRTQLRRVYCDKCNEYPEGFRGEHELRRHTEAKHSAMVRRWLCCEPESPRDQSLQPVVPLSACKACMGLKQYGAYYNAAAHLRRAHFHPHRGGKASGDWPPMSVLKDWMKEVRQPMDGGNDLDSGGEDEDIDPIADPSPSSARPGPDPSMQRSFFVSSLRDPWHRDGGSSSGAVSAVATLPENRSQCPNPDCGRIVKDLAAHMLTHQEERPEKCPIASCEYHTKGFARKYDKNRHALTHYRGTMVCPFCPGMGSPYEKTFLRADVFKRHLANAHNVEQTPPNSRGGGRLLNAMHDLSGQEHGAAGAAAGAGARCSICGGHFAGAQDFYEHLDECVLSVIVPAGYSSASGGTSAAPHSAGPAAASASATDHDARGVDEDKKPMPQQQQPPPQQQQQQQQQQQSPPPSAGPGSAGPRW</sequence>
<feature type="region of interest" description="Disordered" evidence="1">
    <location>
        <begin position="227"/>
        <end position="293"/>
    </location>
</feature>
<feature type="region of interest" description="Disordered" evidence="1">
    <location>
        <begin position="1138"/>
        <end position="1164"/>
    </location>
</feature>
<feature type="compositionally biased region" description="Low complexity" evidence="1">
    <location>
        <begin position="2012"/>
        <end position="2026"/>
    </location>
</feature>
<feature type="region of interest" description="Disordered" evidence="1">
    <location>
        <begin position="2859"/>
        <end position="2929"/>
    </location>
</feature>
<feature type="compositionally biased region" description="Low complexity" evidence="1">
    <location>
        <begin position="1473"/>
        <end position="1483"/>
    </location>
</feature>
<organism evidence="3 4">
    <name type="scientific">Purpureocillium lilacinum</name>
    <name type="common">Paecilomyces lilacinus</name>
    <dbReference type="NCBI Taxonomy" id="33203"/>
    <lineage>
        <taxon>Eukaryota</taxon>
        <taxon>Fungi</taxon>
        <taxon>Dikarya</taxon>
        <taxon>Ascomycota</taxon>
        <taxon>Pezizomycotina</taxon>
        <taxon>Sordariomycetes</taxon>
        <taxon>Hypocreomycetidae</taxon>
        <taxon>Hypocreales</taxon>
        <taxon>Ophiocordycipitaceae</taxon>
        <taxon>Purpureocillium</taxon>
    </lineage>
</organism>
<feature type="region of interest" description="Disordered" evidence="1">
    <location>
        <begin position="2457"/>
        <end position="2511"/>
    </location>
</feature>